<keyword evidence="1" id="KW-1133">Transmembrane helix</keyword>
<feature type="transmembrane region" description="Helical" evidence="1">
    <location>
        <begin position="21"/>
        <end position="41"/>
    </location>
</feature>
<keyword evidence="1" id="KW-0812">Transmembrane</keyword>
<evidence type="ECO:0008006" key="4">
    <source>
        <dbReference type="Google" id="ProtNLM"/>
    </source>
</evidence>
<proteinExistence type="predicted"/>
<feature type="transmembrane region" description="Helical" evidence="1">
    <location>
        <begin position="104"/>
        <end position="132"/>
    </location>
</feature>
<feature type="transmembrane region" description="Helical" evidence="1">
    <location>
        <begin position="223"/>
        <end position="244"/>
    </location>
</feature>
<reference evidence="2 3" key="1">
    <citation type="submission" date="2018-08" db="EMBL/GenBank/DDBJ databases">
        <title>A genome reference for cultivated species of the human gut microbiota.</title>
        <authorList>
            <person name="Zou Y."/>
            <person name="Xue W."/>
            <person name="Luo G."/>
        </authorList>
    </citation>
    <scope>NUCLEOTIDE SEQUENCE [LARGE SCALE GENOMIC DNA]</scope>
    <source>
        <strain evidence="2 3">AF14-49</strain>
    </source>
</reference>
<organism evidence="2 3">
    <name type="scientific">Butyricimonas virosa</name>
    <dbReference type="NCBI Taxonomy" id="544645"/>
    <lineage>
        <taxon>Bacteria</taxon>
        <taxon>Pseudomonadati</taxon>
        <taxon>Bacteroidota</taxon>
        <taxon>Bacteroidia</taxon>
        <taxon>Bacteroidales</taxon>
        <taxon>Odoribacteraceae</taxon>
        <taxon>Butyricimonas</taxon>
    </lineage>
</organism>
<gene>
    <name evidence="2" type="ORF">DWW18_05345</name>
</gene>
<keyword evidence="1" id="KW-0472">Membrane</keyword>
<feature type="transmembrane region" description="Helical" evidence="1">
    <location>
        <begin position="144"/>
        <end position="165"/>
    </location>
</feature>
<dbReference type="Gene3D" id="1.10.390.10">
    <property type="entry name" value="Neutral Protease Domain 2"/>
    <property type="match status" value="1"/>
</dbReference>
<feature type="transmembrane region" description="Helical" evidence="1">
    <location>
        <begin position="256"/>
        <end position="276"/>
    </location>
</feature>
<comment type="caution">
    <text evidence="2">The sequence shown here is derived from an EMBL/GenBank/DDBJ whole genome shotgun (WGS) entry which is preliminary data.</text>
</comment>
<dbReference type="EMBL" id="QRZA01000004">
    <property type="protein sequence ID" value="RGV35490.1"/>
    <property type="molecule type" value="Genomic_DNA"/>
</dbReference>
<dbReference type="InterPro" id="IPR027268">
    <property type="entry name" value="Peptidase_M4/M1_CTD_sf"/>
</dbReference>
<dbReference type="RefSeq" id="WP_118259197.1">
    <property type="nucleotide sequence ID" value="NZ_CALBWO010000040.1"/>
</dbReference>
<evidence type="ECO:0000313" key="2">
    <source>
        <dbReference type="EMBL" id="RGV35490.1"/>
    </source>
</evidence>
<protein>
    <recommendedName>
        <fullName evidence="4">Xanthan lyase</fullName>
    </recommendedName>
</protein>
<feature type="transmembrane region" description="Helical" evidence="1">
    <location>
        <begin position="61"/>
        <end position="83"/>
    </location>
</feature>
<sequence length="1118" mass="130118">MNGMLILLIAHYEGKLLCRNFIFLLLCGFMLLGITVFHVFLQSDWRVFEYTVNLPSGMPYANAYLWGIMQSFLVIFVVGDFVYRDNIEKTNDVFLARDFSNLEYLTGKLVGMVVVFLVLNVISMFICMLVHLFASSFRFNVGLYLFYLLTVSLPALLFMSGLVFMIKIWIKFRFFALTGLVMFLFLSLFVFSTKTLGIFDFMASRVPHIFSSMVGHPAMGSYLLHRLVFVLVGVGCFVISVYGFKRLPNNTGRSRRLGVVGVVFVLLGFLTGWLYWLPHQVARETRNDWVTIQKKYDVYPKVKIEQHEIRYDIRGEKILARGVISVRNSNSFRVDSVIFYLNPSLEVTGVTAGSHNVNFTRNQQIVVIEKSLHPNERCELDLSYSGAIDPRICYLDISLERYDEQEQDELFACYGKRFVFTGKDFTLLTPEALWYPVSKPVTELMNPYVNTSEYTDYTLTVVPAQGNTVVSQGKLTVSGDTSYFANNRKLQGITLISGQFYRDSFRLAGNPLLFEFYGTKKSMLGSAWGDYPQALESSLKRTFTALQWMSPERKYPFDKLAFVEVPVSFYAFERSWKEKNDYVHPEMQFYREWRGVVPSEFRRRMKKIKTKEERSAEWFQKYILGEEYARRVQKHDVPELSVKEVLFNRKQERNRRWSENLFGAWPKNKYSIGPLLMAYGTLIVSDEIPVIHRMMTIVQRQAEMREMALPDKLSYHWEGVKFLMHHSLWDALHADSAGSCMESVIYLKALQLQRYILTQVAWADFSVFMDDFWKEHPFQEVSLDYFLDAFQAKFDWDLREYIPQWLHERGVPKLLVRNFHTRRIQTEDSEKRFVHFKVWNPTGVDAIVSLEAWESTRKKIIDQHYLIEAGCAREVNYYLMQPSSDFLRVRLNTNLSQNLPGEYENAMESCNLSRLDAGRFDCDTSLFYPSENEIIVDDEDEGFKVIKRKSFFFTRKREGYQRHIFSPTSWSPVFDDNINSYGEFVRGFHCKGAGGKQADVEWNARIPRNGTYEMYIYVGMFLNDWVQPLHRYTFCHDGLEESITLYINGLSAGVKSVIRYAGKEPIELWTTPFISRGGWVAAGTFQLAEGNVKLVLHDDGLKNNEVLMADVVKWVRVE</sequence>
<name>A0A412X4M4_9BACT</name>
<dbReference type="STRING" id="1121130.GCA_000519105_00608"/>
<accession>A0A412X4M4</accession>
<feature type="transmembrane region" description="Helical" evidence="1">
    <location>
        <begin position="172"/>
        <end position="192"/>
    </location>
</feature>
<dbReference type="Proteomes" id="UP000283589">
    <property type="component" value="Unassembled WGS sequence"/>
</dbReference>
<evidence type="ECO:0000256" key="1">
    <source>
        <dbReference type="SAM" id="Phobius"/>
    </source>
</evidence>
<evidence type="ECO:0000313" key="3">
    <source>
        <dbReference type="Proteomes" id="UP000283589"/>
    </source>
</evidence>
<dbReference type="AlphaFoldDB" id="A0A412X4M4"/>
<dbReference type="SUPFAM" id="SSF55486">
    <property type="entry name" value="Metalloproteases ('zincins'), catalytic domain"/>
    <property type="match status" value="1"/>
</dbReference>